<dbReference type="AlphaFoldDB" id="A0AAD6NFM6"/>
<dbReference type="Proteomes" id="UP001221413">
    <property type="component" value="Unassembled WGS sequence"/>
</dbReference>
<comment type="caution">
    <text evidence="1">The sequence shown here is derived from an EMBL/GenBank/DDBJ whole genome shotgun (WGS) entry which is preliminary data.</text>
</comment>
<reference evidence="1" key="1">
    <citation type="submission" date="2023-01" db="EMBL/GenBank/DDBJ databases">
        <title>The chitinases involved in constricting ring structure development in the nematode-trapping fungus Drechslerella dactyloides.</title>
        <authorList>
            <person name="Wang R."/>
            <person name="Zhang L."/>
            <person name="Tang P."/>
            <person name="Li S."/>
            <person name="Liang L."/>
        </authorList>
    </citation>
    <scope>NUCLEOTIDE SEQUENCE</scope>
    <source>
        <strain evidence="1">YMF1.00031</strain>
    </source>
</reference>
<evidence type="ECO:0000313" key="1">
    <source>
        <dbReference type="EMBL" id="KAJ6257726.1"/>
    </source>
</evidence>
<accession>A0AAD6NFM6</accession>
<evidence type="ECO:0000313" key="2">
    <source>
        <dbReference type="Proteomes" id="UP001221413"/>
    </source>
</evidence>
<organism evidence="1 2">
    <name type="scientific">Drechslerella dactyloides</name>
    <name type="common">Nematode-trapping fungus</name>
    <name type="synonym">Arthrobotrys dactyloides</name>
    <dbReference type="NCBI Taxonomy" id="74499"/>
    <lineage>
        <taxon>Eukaryota</taxon>
        <taxon>Fungi</taxon>
        <taxon>Dikarya</taxon>
        <taxon>Ascomycota</taxon>
        <taxon>Pezizomycotina</taxon>
        <taxon>Orbiliomycetes</taxon>
        <taxon>Orbiliales</taxon>
        <taxon>Orbiliaceae</taxon>
        <taxon>Drechslerella</taxon>
    </lineage>
</organism>
<sequence length="76" mass="7953">MPAAAATVTVTDNASDTANVDVSCTHTRRRYSSASDSSDSYTLATDDEELESLAGASDVSSDGFEWVVCVPFTLIA</sequence>
<name>A0AAD6NFM6_DREDA</name>
<gene>
    <name evidence="1" type="ORF">Dda_7514</name>
</gene>
<dbReference type="EMBL" id="JAQGDS010000010">
    <property type="protein sequence ID" value="KAJ6257726.1"/>
    <property type="molecule type" value="Genomic_DNA"/>
</dbReference>
<protein>
    <submittedName>
        <fullName evidence="1">Uncharacterized protein</fullName>
    </submittedName>
</protein>
<proteinExistence type="predicted"/>
<keyword evidence="2" id="KW-1185">Reference proteome</keyword>